<protein>
    <submittedName>
        <fullName evidence="2">Uncharacterized protein</fullName>
    </submittedName>
</protein>
<comment type="caution">
    <text evidence="2">The sequence shown here is derived from an EMBL/GenBank/DDBJ whole genome shotgun (WGS) entry which is preliminary data.</text>
</comment>
<dbReference type="AlphaFoldDB" id="A0A7X6LAJ1"/>
<evidence type="ECO:0000313" key="3">
    <source>
        <dbReference type="Proteomes" id="UP000540698"/>
    </source>
</evidence>
<keyword evidence="1" id="KW-0732">Signal</keyword>
<name>A0A7X6LAJ1_9NOCA</name>
<proteinExistence type="predicted"/>
<feature type="signal peptide" evidence="1">
    <location>
        <begin position="1"/>
        <end position="28"/>
    </location>
</feature>
<organism evidence="2 3">
    <name type="scientific">Nocardia gamkensis</name>
    <dbReference type="NCBI Taxonomy" id="352869"/>
    <lineage>
        <taxon>Bacteria</taxon>
        <taxon>Bacillati</taxon>
        <taxon>Actinomycetota</taxon>
        <taxon>Actinomycetes</taxon>
        <taxon>Mycobacteriales</taxon>
        <taxon>Nocardiaceae</taxon>
        <taxon>Nocardia</taxon>
    </lineage>
</organism>
<reference evidence="2 3" key="1">
    <citation type="submission" date="2020-04" db="EMBL/GenBank/DDBJ databases">
        <title>MicrobeNet Type strains.</title>
        <authorList>
            <person name="Nicholson A.C."/>
        </authorList>
    </citation>
    <scope>NUCLEOTIDE SEQUENCE [LARGE SCALE GENOMIC DNA]</scope>
    <source>
        <strain evidence="2 3">DSM 44956</strain>
    </source>
</reference>
<dbReference type="EMBL" id="JAAXOS010000023">
    <property type="protein sequence ID" value="NKY30921.1"/>
    <property type="molecule type" value="Genomic_DNA"/>
</dbReference>
<sequence>MRIAIVSVGVLAVVAGAAVTLGAGSAAAQPVDQLDQARLAVPLDHTATTMLAGGPIPALITMVVPPNRIGAGLKDDSAIYRDDRGAVHATLRQVVLEAAGHPDGTVTVYLNAPGARNGRVLDIYQHWN</sequence>
<evidence type="ECO:0000256" key="1">
    <source>
        <dbReference type="SAM" id="SignalP"/>
    </source>
</evidence>
<gene>
    <name evidence="2" type="ORF">HGB38_32640</name>
</gene>
<accession>A0A7X6LAJ1</accession>
<dbReference type="Proteomes" id="UP000540698">
    <property type="component" value="Unassembled WGS sequence"/>
</dbReference>
<feature type="chain" id="PRO_5030664669" evidence="1">
    <location>
        <begin position="29"/>
        <end position="128"/>
    </location>
</feature>
<evidence type="ECO:0000313" key="2">
    <source>
        <dbReference type="EMBL" id="NKY30921.1"/>
    </source>
</evidence>
<keyword evidence="3" id="KW-1185">Reference proteome</keyword>
<dbReference type="RefSeq" id="WP_062968226.1">
    <property type="nucleotide sequence ID" value="NZ_JAAXOS010000023.1"/>
</dbReference>